<accession>A0AAD4T2F0</accession>
<dbReference type="Proteomes" id="UP001202328">
    <property type="component" value="Unassembled WGS sequence"/>
</dbReference>
<organism evidence="2 3">
    <name type="scientific">Papaver atlanticum</name>
    <dbReference type="NCBI Taxonomy" id="357466"/>
    <lineage>
        <taxon>Eukaryota</taxon>
        <taxon>Viridiplantae</taxon>
        <taxon>Streptophyta</taxon>
        <taxon>Embryophyta</taxon>
        <taxon>Tracheophyta</taxon>
        <taxon>Spermatophyta</taxon>
        <taxon>Magnoliopsida</taxon>
        <taxon>Ranunculales</taxon>
        <taxon>Papaveraceae</taxon>
        <taxon>Papaveroideae</taxon>
        <taxon>Papaver</taxon>
    </lineage>
</organism>
<evidence type="ECO:0000313" key="2">
    <source>
        <dbReference type="EMBL" id="KAI3932652.1"/>
    </source>
</evidence>
<dbReference type="EMBL" id="JAJJMB010006998">
    <property type="protein sequence ID" value="KAI3932652.1"/>
    <property type="molecule type" value="Genomic_DNA"/>
</dbReference>
<protein>
    <submittedName>
        <fullName evidence="2">Uncharacterized protein</fullName>
    </submittedName>
</protein>
<proteinExistence type="predicted"/>
<comment type="caution">
    <text evidence="2">The sequence shown here is derived from an EMBL/GenBank/DDBJ whole genome shotgun (WGS) entry which is preliminary data.</text>
</comment>
<name>A0AAD4T2F0_9MAGN</name>
<keyword evidence="3" id="KW-1185">Reference proteome</keyword>
<gene>
    <name evidence="2" type="ORF">MKW98_012623</name>
</gene>
<sequence length="75" mass="8778">MARMTSNDLLKNIKKQHACHLEKVQKKEPYISPLFFKLKRHLMGQLRRSNHKAHERTAESLQQSNQRHSDADAAT</sequence>
<evidence type="ECO:0000256" key="1">
    <source>
        <dbReference type="SAM" id="MobiDB-lite"/>
    </source>
</evidence>
<evidence type="ECO:0000313" key="3">
    <source>
        <dbReference type="Proteomes" id="UP001202328"/>
    </source>
</evidence>
<dbReference type="AlphaFoldDB" id="A0AAD4T2F0"/>
<feature type="region of interest" description="Disordered" evidence="1">
    <location>
        <begin position="46"/>
        <end position="75"/>
    </location>
</feature>
<reference evidence="2" key="1">
    <citation type="submission" date="2022-04" db="EMBL/GenBank/DDBJ databases">
        <title>A functionally conserved STORR gene fusion in Papaver species that diverged 16.8 million years ago.</title>
        <authorList>
            <person name="Catania T."/>
        </authorList>
    </citation>
    <scope>NUCLEOTIDE SEQUENCE</scope>
    <source>
        <strain evidence="2">S-188037</strain>
    </source>
</reference>